<dbReference type="eggNOG" id="ENOG502RJF9">
    <property type="taxonomic scope" value="Eukaryota"/>
</dbReference>
<dbReference type="Proteomes" id="UP000001449">
    <property type="component" value="Chromosome 1"/>
</dbReference>
<dbReference type="InterPro" id="IPR050343">
    <property type="entry name" value="RsuA_PseudoU_synthase"/>
</dbReference>
<dbReference type="EMBL" id="CM000638">
    <property type="protein sequence ID" value="EED95720.1"/>
    <property type="molecule type" value="Genomic_DNA"/>
</dbReference>
<evidence type="ECO:0000256" key="1">
    <source>
        <dbReference type="ARBA" id="ARBA00008348"/>
    </source>
</evidence>
<dbReference type="GO" id="GO:0003723">
    <property type="term" value="F:RNA binding"/>
    <property type="evidence" value="ECO:0007669"/>
    <property type="project" value="InterPro"/>
</dbReference>
<gene>
    <name evidence="5" type="ORF">THAPSDRAFT_1150</name>
</gene>
<dbReference type="PaxDb" id="35128-Thaps1150"/>
<dbReference type="NCBIfam" id="TIGR00093">
    <property type="entry name" value="pseudouridine synthase"/>
    <property type="match status" value="1"/>
</dbReference>
<dbReference type="GeneID" id="7453458"/>
<dbReference type="InterPro" id="IPR042092">
    <property type="entry name" value="PsdUridine_s_RsuA/RluB/E/F_cat"/>
</dbReference>
<dbReference type="PANTHER" id="PTHR47683">
    <property type="entry name" value="PSEUDOURIDINE SYNTHASE FAMILY PROTEIN-RELATED"/>
    <property type="match status" value="1"/>
</dbReference>
<feature type="domain" description="Pseudouridine synthase RsuA/RluA-like" evidence="4">
    <location>
        <begin position="159"/>
        <end position="327"/>
    </location>
</feature>
<dbReference type="InParanoid" id="B8BQ39"/>
<dbReference type="InterPro" id="IPR020103">
    <property type="entry name" value="PsdUridine_synth_cat_dom_sf"/>
</dbReference>
<evidence type="ECO:0000313" key="5">
    <source>
        <dbReference type="EMBL" id="EED95720.1"/>
    </source>
</evidence>
<evidence type="ECO:0000313" key="6">
    <source>
        <dbReference type="Proteomes" id="UP000001449"/>
    </source>
</evidence>
<evidence type="ECO:0000256" key="2">
    <source>
        <dbReference type="ARBA" id="ARBA00023235"/>
    </source>
</evidence>
<dbReference type="Pfam" id="PF00849">
    <property type="entry name" value="PseudoU_synth_2"/>
    <property type="match status" value="1"/>
</dbReference>
<evidence type="ECO:0000259" key="4">
    <source>
        <dbReference type="Pfam" id="PF00849"/>
    </source>
</evidence>
<dbReference type="HOGENOM" id="CLU_749049_0_0_1"/>
<feature type="compositionally biased region" description="Acidic residues" evidence="3">
    <location>
        <begin position="280"/>
        <end position="300"/>
    </location>
</feature>
<proteinExistence type="inferred from homology"/>
<evidence type="ECO:0000256" key="3">
    <source>
        <dbReference type="SAM" id="MobiDB-lite"/>
    </source>
</evidence>
<dbReference type="OMA" id="IWERSSI"/>
<feature type="region of interest" description="Disordered" evidence="3">
    <location>
        <begin position="273"/>
        <end position="308"/>
    </location>
</feature>
<dbReference type="InterPro" id="IPR020094">
    <property type="entry name" value="TruA/RsuA/RluB/E/F_N"/>
</dbReference>
<dbReference type="InterPro" id="IPR018496">
    <property type="entry name" value="PsdUridine_synth_RsuA/RluB_CS"/>
</dbReference>
<name>B8BQ39_THAPS</name>
<dbReference type="AlphaFoldDB" id="B8BQ39"/>
<dbReference type="Gene3D" id="3.30.70.1560">
    <property type="entry name" value="Alpha-L RNA-binding motif"/>
    <property type="match status" value="1"/>
</dbReference>
<reference evidence="5 6" key="2">
    <citation type="journal article" date="2008" name="Nature">
        <title>The Phaeodactylum genome reveals the evolutionary history of diatom genomes.</title>
        <authorList>
            <person name="Bowler C."/>
            <person name="Allen A.E."/>
            <person name="Badger J.H."/>
            <person name="Grimwood J."/>
            <person name="Jabbari K."/>
            <person name="Kuo A."/>
            <person name="Maheswari U."/>
            <person name="Martens C."/>
            <person name="Maumus F."/>
            <person name="Otillar R.P."/>
            <person name="Rayko E."/>
            <person name="Salamov A."/>
            <person name="Vandepoele K."/>
            <person name="Beszteri B."/>
            <person name="Gruber A."/>
            <person name="Heijde M."/>
            <person name="Katinka M."/>
            <person name="Mock T."/>
            <person name="Valentin K."/>
            <person name="Verret F."/>
            <person name="Berges J.A."/>
            <person name="Brownlee C."/>
            <person name="Cadoret J.P."/>
            <person name="Chiovitti A."/>
            <person name="Choi C.J."/>
            <person name="Coesel S."/>
            <person name="De Martino A."/>
            <person name="Detter J.C."/>
            <person name="Durkin C."/>
            <person name="Falciatore A."/>
            <person name="Fournet J."/>
            <person name="Haruta M."/>
            <person name="Huysman M.J."/>
            <person name="Jenkins B.D."/>
            <person name="Jiroutova K."/>
            <person name="Jorgensen R.E."/>
            <person name="Joubert Y."/>
            <person name="Kaplan A."/>
            <person name="Kroger N."/>
            <person name="Kroth P.G."/>
            <person name="La Roche J."/>
            <person name="Lindquist E."/>
            <person name="Lommer M."/>
            <person name="Martin-Jezequel V."/>
            <person name="Lopez P.J."/>
            <person name="Lucas S."/>
            <person name="Mangogna M."/>
            <person name="McGinnis K."/>
            <person name="Medlin L.K."/>
            <person name="Montsant A."/>
            <person name="Oudot-Le Secq M.P."/>
            <person name="Napoli C."/>
            <person name="Obornik M."/>
            <person name="Parker M.S."/>
            <person name="Petit J.L."/>
            <person name="Porcel B.M."/>
            <person name="Poulsen N."/>
            <person name="Robison M."/>
            <person name="Rychlewski L."/>
            <person name="Rynearson T.A."/>
            <person name="Schmutz J."/>
            <person name="Shapiro H."/>
            <person name="Siaut M."/>
            <person name="Stanley M."/>
            <person name="Sussman M.R."/>
            <person name="Taylor A.R."/>
            <person name="Vardi A."/>
            <person name="von Dassow P."/>
            <person name="Vyverman W."/>
            <person name="Willis A."/>
            <person name="Wyrwicz L.S."/>
            <person name="Rokhsar D.S."/>
            <person name="Weissenbach J."/>
            <person name="Armbrust E.V."/>
            <person name="Green B.R."/>
            <person name="Van de Peer Y."/>
            <person name="Grigoriev I.V."/>
        </authorList>
    </citation>
    <scope>NUCLEOTIDE SEQUENCE [LARGE SCALE GENOMIC DNA]</scope>
    <source>
        <strain evidence="5 6">CCMP1335</strain>
    </source>
</reference>
<dbReference type="PROSITE" id="PS01149">
    <property type="entry name" value="PSI_RSU"/>
    <property type="match status" value="1"/>
</dbReference>
<reference evidence="5 6" key="1">
    <citation type="journal article" date="2004" name="Science">
        <title>The genome of the diatom Thalassiosira pseudonana: ecology, evolution, and metabolism.</title>
        <authorList>
            <person name="Armbrust E.V."/>
            <person name="Berges J.A."/>
            <person name="Bowler C."/>
            <person name="Green B.R."/>
            <person name="Martinez D."/>
            <person name="Putnam N.H."/>
            <person name="Zhou S."/>
            <person name="Allen A.E."/>
            <person name="Apt K.E."/>
            <person name="Bechner M."/>
            <person name="Brzezinski M.A."/>
            <person name="Chaal B.K."/>
            <person name="Chiovitti A."/>
            <person name="Davis A.K."/>
            <person name="Demarest M.S."/>
            <person name="Detter J.C."/>
            <person name="Glavina T."/>
            <person name="Goodstein D."/>
            <person name="Hadi M.Z."/>
            <person name="Hellsten U."/>
            <person name="Hildebrand M."/>
            <person name="Jenkins B.D."/>
            <person name="Jurka J."/>
            <person name="Kapitonov V.V."/>
            <person name="Kroger N."/>
            <person name="Lau W.W."/>
            <person name="Lane T.W."/>
            <person name="Larimer F.W."/>
            <person name="Lippmeier J.C."/>
            <person name="Lucas S."/>
            <person name="Medina M."/>
            <person name="Montsant A."/>
            <person name="Obornik M."/>
            <person name="Parker M.S."/>
            <person name="Palenik B."/>
            <person name="Pazour G.J."/>
            <person name="Richardson P.M."/>
            <person name="Rynearson T.A."/>
            <person name="Saito M.A."/>
            <person name="Schwartz D.C."/>
            <person name="Thamatrakoln K."/>
            <person name="Valentin K."/>
            <person name="Vardi A."/>
            <person name="Wilkerson F.P."/>
            <person name="Rokhsar D.S."/>
        </authorList>
    </citation>
    <scope>NUCLEOTIDE SEQUENCE [LARGE SCALE GENOMIC DNA]</scope>
    <source>
        <strain evidence="5 6">CCMP1335</strain>
    </source>
</reference>
<dbReference type="RefSeq" id="XP_002286079.1">
    <property type="nucleotide sequence ID" value="XM_002286043.1"/>
</dbReference>
<dbReference type="GO" id="GO:0006364">
    <property type="term" value="P:rRNA processing"/>
    <property type="evidence" value="ECO:0007669"/>
    <property type="project" value="UniProtKB-ARBA"/>
</dbReference>
<protein>
    <recommendedName>
        <fullName evidence="4">Pseudouridine synthase RsuA/RluA-like domain-containing protein</fullName>
    </recommendedName>
</protein>
<dbReference type="GO" id="GO:0009982">
    <property type="term" value="F:pseudouridine synthase activity"/>
    <property type="evidence" value="ECO:0007669"/>
    <property type="project" value="InterPro"/>
</dbReference>
<sequence>MSFAVRRHSISFAFTRCNAFRDPCHQLSHHRTASSTSHLSIRAKNTLIPDKTQTILHNTRSANEQAVPNKQQPQKARTAKLKGRKKAALQRIDKVLADRGVGTRSQTFDLAKAKRITWSTSPDATHEERTRIKGPSEKVPSNASLFLDGNLLPAPTPLLLVYHKPKFVLSVMEDDKKYQDQQRKHLGHILEPRYARSGMHPVGRLDYDTTGLILFSSDGKLTQRLLHPRRGVEKEYVATVQGEVNASELREMLANGVETTDGTFAANLIAVTSSNGPSEVSEEDLNNVPEEDEGGDETTDEPYNGPYSDVRLVVSEGKYRMVRRILANSGHPVVELRRERHGEILLDDLPVGKFRDVTPEELEWAEALKQ</sequence>
<keyword evidence="2" id="KW-0413">Isomerase</keyword>
<dbReference type="STRING" id="35128.B8BQ39"/>
<dbReference type="PANTHER" id="PTHR47683:SF2">
    <property type="entry name" value="RNA-BINDING S4 DOMAIN-CONTAINING PROTEIN"/>
    <property type="match status" value="1"/>
</dbReference>
<dbReference type="Gene3D" id="3.30.70.580">
    <property type="entry name" value="Pseudouridine synthase I, catalytic domain, N-terminal subdomain"/>
    <property type="match status" value="1"/>
</dbReference>
<dbReference type="GO" id="GO:0001522">
    <property type="term" value="P:pseudouridine synthesis"/>
    <property type="evidence" value="ECO:0007669"/>
    <property type="project" value="InterPro"/>
</dbReference>
<dbReference type="KEGG" id="tps:THAPSDRAFT_1150"/>
<dbReference type="InterPro" id="IPR000748">
    <property type="entry name" value="PsdUridine_synth_RsuA/RluB/E/F"/>
</dbReference>
<comment type="similarity">
    <text evidence="1">Belongs to the pseudouridine synthase RsuA family.</text>
</comment>
<accession>B8BQ39</accession>
<keyword evidence="6" id="KW-1185">Reference proteome</keyword>
<dbReference type="InterPro" id="IPR006145">
    <property type="entry name" value="PsdUridine_synth_RsuA/RluA"/>
</dbReference>
<dbReference type="SUPFAM" id="SSF55120">
    <property type="entry name" value="Pseudouridine synthase"/>
    <property type="match status" value="1"/>
</dbReference>
<organism evidence="5 6">
    <name type="scientific">Thalassiosira pseudonana</name>
    <name type="common">Marine diatom</name>
    <name type="synonym">Cyclotella nana</name>
    <dbReference type="NCBI Taxonomy" id="35128"/>
    <lineage>
        <taxon>Eukaryota</taxon>
        <taxon>Sar</taxon>
        <taxon>Stramenopiles</taxon>
        <taxon>Ochrophyta</taxon>
        <taxon>Bacillariophyta</taxon>
        <taxon>Coscinodiscophyceae</taxon>
        <taxon>Thalassiosirophycidae</taxon>
        <taxon>Thalassiosirales</taxon>
        <taxon>Thalassiosiraceae</taxon>
        <taxon>Thalassiosira</taxon>
    </lineage>
</organism>